<dbReference type="InterPro" id="IPR001005">
    <property type="entry name" value="SANT/Myb"/>
</dbReference>
<dbReference type="InterPro" id="IPR032451">
    <property type="entry name" value="SMARCC_C"/>
</dbReference>
<dbReference type="AlphaFoldDB" id="A0AA88E0R4"/>
<evidence type="ECO:0000313" key="10">
    <source>
        <dbReference type="EMBL" id="GMN65143.1"/>
    </source>
</evidence>
<evidence type="ECO:0000259" key="8">
    <source>
        <dbReference type="PROSITE" id="PS50934"/>
    </source>
</evidence>
<feature type="domain" description="SWIRM" evidence="8">
    <location>
        <begin position="76"/>
        <end position="173"/>
    </location>
</feature>
<reference evidence="10" key="1">
    <citation type="submission" date="2023-07" db="EMBL/GenBank/DDBJ databases">
        <title>draft genome sequence of fig (Ficus carica).</title>
        <authorList>
            <person name="Takahashi T."/>
            <person name="Nishimura K."/>
        </authorList>
    </citation>
    <scope>NUCLEOTIDE SEQUENCE</scope>
</reference>
<dbReference type="InterPro" id="IPR017884">
    <property type="entry name" value="SANT_dom"/>
</dbReference>
<feature type="compositionally biased region" description="Pro residues" evidence="6">
    <location>
        <begin position="15"/>
        <end position="29"/>
    </location>
</feature>
<evidence type="ECO:0000259" key="9">
    <source>
        <dbReference type="PROSITE" id="PS51293"/>
    </source>
</evidence>
<feature type="region of interest" description="Disordered" evidence="6">
    <location>
        <begin position="173"/>
        <end position="203"/>
    </location>
</feature>
<evidence type="ECO:0000259" key="7">
    <source>
        <dbReference type="PROSITE" id="PS50090"/>
    </source>
</evidence>
<dbReference type="PANTHER" id="PTHR12802:SF44">
    <property type="entry name" value="SWI_SNF COMPLEX SUBUNIT SWI3B"/>
    <property type="match status" value="1"/>
</dbReference>
<sequence length="487" mass="53981">MATTNPTVIQELSPEPQPKPQPPPVPPLVPATFSAVKSDIPVAAAADVREKPRPALPATAAGLRPSELSPSSDIVVHVPSYARWFSFDDIHQCEIRFLPEFFDSRSHSKNPRIYKYYRNSIVKRYRADASRKISFTDVRKTLVGDVGSIRRVFDFLEGWGLINYSSPPLSKPLKWEDKESKTGSGTSSHGGAESGGASSSKGEKTKRVCNHCKSVCSIACFVCEKNNMTLCARCYVRGNYQLGGVTSSDFRRVEINDESRVGWTERDTQHLLEALMHYGDDWRKVARHVGKGEKDCVSHFIKLPFGEEFYCFADSGNVDGSYNPVTDHGGVESCKTSPTKRVRLTPLADASNPIMAQAAFLSALAGVEVAEAAARAAVAALSEVDYGSDREFSGLHLQKSRQQEVVFGSNGNSNSNPAEGAWEDAKSQLVREEQDVERAISEIIEVQMKEIKDKISHFEALDLHMEKEWQQLEQMKNMLFVDQLTLS</sequence>
<gene>
    <name evidence="10" type="ORF">TIFTF001_034204</name>
</gene>
<feature type="region of interest" description="Disordered" evidence="6">
    <location>
        <begin position="1"/>
        <end position="30"/>
    </location>
</feature>
<dbReference type="PROSITE" id="PS51293">
    <property type="entry name" value="SANT"/>
    <property type="match status" value="1"/>
</dbReference>
<dbReference type="Pfam" id="PF16495">
    <property type="entry name" value="SWIRM-assoc_1"/>
    <property type="match status" value="1"/>
</dbReference>
<dbReference type="GO" id="GO:0005634">
    <property type="term" value="C:nucleus"/>
    <property type="evidence" value="ECO:0007669"/>
    <property type="project" value="EnsemblPlants"/>
</dbReference>
<dbReference type="Proteomes" id="UP001187192">
    <property type="component" value="Unassembled WGS sequence"/>
</dbReference>
<dbReference type="EMBL" id="BTGU01000214">
    <property type="protein sequence ID" value="GMN65143.1"/>
    <property type="molecule type" value="Genomic_DNA"/>
</dbReference>
<dbReference type="SUPFAM" id="SSF46689">
    <property type="entry name" value="Homeodomain-like"/>
    <property type="match status" value="2"/>
</dbReference>
<feature type="domain" description="Myb-like" evidence="7">
    <location>
        <begin position="255"/>
        <end position="304"/>
    </location>
</feature>
<keyword evidence="2" id="KW-0805">Transcription regulation</keyword>
<evidence type="ECO:0008006" key="12">
    <source>
        <dbReference type="Google" id="ProtNLM"/>
    </source>
</evidence>
<evidence type="ECO:0000256" key="1">
    <source>
        <dbReference type="ARBA" id="ARBA00022473"/>
    </source>
</evidence>
<organism evidence="10 11">
    <name type="scientific">Ficus carica</name>
    <name type="common">Common fig</name>
    <dbReference type="NCBI Taxonomy" id="3494"/>
    <lineage>
        <taxon>Eukaryota</taxon>
        <taxon>Viridiplantae</taxon>
        <taxon>Streptophyta</taxon>
        <taxon>Embryophyta</taxon>
        <taxon>Tracheophyta</taxon>
        <taxon>Spermatophyta</taxon>
        <taxon>Magnoliopsida</taxon>
        <taxon>eudicotyledons</taxon>
        <taxon>Gunneridae</taxon>
        <taxon>Pentapetalae</taxon>
        <taxon>rosids</taxon>
        <taxon>fabids</taxon>
        <taxon>Rosales</taxon>
        <taxon>Moraceae</taxon>
        <taxon>Ficeae</taxon>
        <taxon>Ficus</taxon>
    </lineage>
</organism>
<dbReference type="Pfam" id="PF04433">
    <property type="entry name" value="SWIRM"/>
    <property type="match status" value="1"/>
</dbReference>
<dbReference type="PROSITE" id="PS50934">
    <property type="entry name" value="SWIRM"/>
    <property type="match status" value="1"/>
</dbReference>
<dbReference type="CDD" id="cd00167">
    <property type="entry name" value="SANT"/>
    <property type="match status" value="1"/>
</dbReference>
<dbReference type="FunFam" id="1.10.10.10:FF:000020">
    <property type="entry name" value="SWI/SNF complex subunit SMARCC2 isoform c"/>
    <property type="match status" value="1"/>
</dbReference>
<dbReference type="Pfam" id="PF00249">
    <property type="entry name" value="Myb_DNA-binding"/>
    <property type="match status" value="1"/>
</dbReference>
<evidence type="ECO:0000313" key="11">
    <source>
        <dbReference type="Proteomes" id="UP001187192"/>
    </source>
</evidence>
<name>A0AA88E0R4_FICCA</name>
<feature type="compositionally biased region" description="Low complexity" evidence="6">
    <location>
        <begin position="182"/>
        <end position="200"/>
    </location>
</feature>
<dbReference type="InterPro" id="IPR036388">
    <property type="entry name" value="WH-like_DNA-bd_sf"/>
</dbReference>
<dbReference type="Gene3D" id="1.10.10.10">
    <property type="entry name" value="Winged helix-like DNA-binding domain superfamily/Winged helix DNA-binding domain"/>
    <property type="match status" value="1"/>
</dbReference>
<evidence type="ECO:0000256" key="2">
    <source>
        <dbReference type="ARBA" id="ARBA00023015"/>
    </source>
</evidence>
<keyword evidence="11" id="KW-1185">Reference proteome</keyword>
<feature type="compositionally biased region" description="Polar residues" evidence="6">
    <location>
        <begin position="1"/>
        <end position="10"/>
    </location>
</feature>
<dbReference type="SMART" id="SM00717">
    <property type="entry name" value="SANT"/>
    <property type="match status" value="1"/>
</dbReference>
<dbReference type="PANTHER" id="PTHR12802">
    <property type="entry name" value="SWI/SNF COMPLEX-RELATED"/>
    <property type="match status" value="1"/>
</dbReference>
<dbReference type="GO" id="GO:0003677">
    <property type="term" value="F:DNA binding"/>
    <property type="evidence" value="ECO:0007669"/>
    <property type="project" value="UniProtKB-KW"/>
</dbReference>
<proteinExistence type="predicted"/>
<dbReference type="InterPro" id="IPR009057">
    <property type="entry name" value="Homeodomain-like_sf"/>
</dbReference>
<dbReference type="Gene3D" id="1.10.10.60">
    <property type="entry name" value="Homeodomain-like"/>
    <property type="match status" value="1"/>
</dbReference>
<keyword evidence="1" id="KW-0217">Developmental protein</keyword>
<accession>A0AA88E0R4</accession>
<keyword evidence="3" id="KW-0238">DNA-binding</keyword>
<protein>
    <recommendedName>
        <fullName evidence="12">SWI/SNF complex subunit SWI3B</fullName>
    </recommendedName>
</protein>
<dbReference type="Gramene" id="FCD_00038117-RA">
    <property type="protein sequence ID" value="FCD_00038117-RA:cds"/>
    <property type="gene ID" value="FCD_00038117"/>
</dbReference>
<evidence type="ECO:0000256" key="4">
    <source>
        <dbReference type="ARBA" id="ARBA00023163"/>
    </source>
</evidence>
<evidence type="ECO:0000256" key="6">
    <source>
        <dbReference type="SAM" id="MobiDB-lite"/>
    </source>
</evidence>
<comment type="caution">
    <text evidence="10">The sequence shown here is derived from an EMBL/GenBank/DDBJ whole genome shotgun (WGS) entry which is preliminary data.</text>
</comment>
<keyword evidence="4" id="KW-0804">Transcription</keyword>
<dbReference type="InterPro" id="IPR007526">
    <property type="entry name" value="SWIRM"/>
</dbReference>
<evidence type="ECO:0000256" key="3">
    <source>
        <dbReference type="ARBA" id="ARBA00023125"/>
    </source>
</evidence>
<dbReference type="PROSITE" id="PS50090">
    <property type="entry name" value="MYB_LIKE"/>
    <property type="match status" value="1"/>
</dbReference>
<keyword evidence="5" id="KW-0539">Nucleus</keyword>
<evidence type="ECO:0000256" key="5">
    <source>
        <dbReference type="ARBA" id="ARBA00023242"/>
    </source>
</evidence>
<feature type="domain" description="SANT" evidence="9">
    <location>
        <begin position="258"/>
        <end position="308"/>
    </location>
</feature>